<dbReference type="InterPro" id="IPR013381">
    <property type="entry name" value="CRISPR-assoc_prot_Cse1"/>
</dbReference>
<organism evidence="1 2">
    <name type="scientific">Corynebacterium renale</name>
    <dbReference type="NCBI Taxonomy" id="1724"/>
    <lineage>
        <taxon>Bacteria</taxon>
        <taxon>Bacillati</taxon>
        <taxon>Actinomycetota</taxon>
        <taxon>Actinomycetes</taxon>
        <taxon>Mycobacteriales</taxon>
        <taxon>Corynebacteriaceae</taxon>
        <taxon>Corynebacterium</taxon>
    </lineage>
</organism>
<evidence type="ECO:0000313" key="1">
    <source>
        <dbReference type="EMBL" id="PFG27594.1"/>
    </source>
</evidence>
<comment type="caution">
    <text evidence="1">The sequence shown here is derived from an EMBL/GenBank/DDBJ whole genome shotgun (WGS) entry which is preliminary data.</text>
</comment>
<keyword evidence="2" id="KW-1185">Reference proteome</keyword>
<dbReference type="EMBL" id="PDJF01000001">
    <property type="protein sequence ID" value="PFG27594.1"/>
    <property type="molecule type" value="Genomic_DNA"/>
</dbReference>
<dbReference type="OrthoDB" id="3187690at2"/>
<sequence length="566" mass="62537">MSFNLIEEPWIICETAQGTKALGIKSIFDGSEKVLRVVGDSPTQDYAVLRTLLAIFWRAQHQSLEGSFTNPRAYGPFEWSSWFIEKRKALLAEGRDEAVLSYLEKYRDRFDLLDHEAPFMQVADLHTKNGNTLEVSRIIPEAEHDYFTMRTGTGRTSLSFAEAARWLIHTQAYDYSGIKPGVEGDPRVKGGKGYPIGTGWTGMTGGTFVQGENLLDTLLLNTTLEAIGPDAANDRPVWERKPDSSAQRVLNEADVNAAMTPEGASDLATWQSRRIRLFTEGGEVVAVLVGNGDRIPDAGKNVFGDVMTPYRFSPNQTKKGILAYYPQTYSVERTMWNSLDALLVSQMDSGFSEKLHPPKRPQTLENLSSEALVGYVDEVLDVSIVSMEYGPQSSSVGTIISSQLGIPLHLLRSAQHSEESRQKVRNAAQTVRDAATALGSFVGQLSLAAGGDYAFNVDAADRLYTDLEPKFIAWLRGLTPENIDDECVRWESTIRRAVLEMAREHVRGAGPKALIGRLDGGEDGTGRIVNAGSLHNQLLRKLRDILPLLTNQRKKIKNEEGGTSDE</sequence>
<dbReference type="Pfam" id="PF09481">
    <property type="entry name" value="CRISPR_Cse1"/>
    <property type="match status" value="1"/>
</dbReference>
<reference evidence="1 2" key="1">
    <citation type="submission" date="2017-10" db="EMBL/GenBank/DDBJ databases">
        <title>Sequencing the genomes of 1000 actinobacteria strains.</title>
        <authorList>
            <person name="Klenk H.-P."/>
        </authorList>
    </citation>
    <scope>NUCLEOTIDE SEQUENCE [LARGE SCALE GENOMIC DNA]</scope>
    <source>
        <strain evidence="1 2">DSM 20688</strain>
    </source>
</reference>
<dbReference type="Gene3D" id="1.10.132.100">
    <property type="match status" value="1"/>
</dbReference>
<dbReference type="RefSeq" id="WP_048378672.1">
    <property type="nucleotide sequence ID" value="NZ_LDYE01000001.1"/>
</dbReference>
<protein>
    <submittedName>
        <fullName evidence="1">CRISPR system Cascade subunit CasA</fullName>
    </submittedName>
</protein>
<dbReference type="STRING" id="1724.GCA_001044175_00067"/>
<dbReference type="Proteomes" id="UP000221653">
    <property type="component" value="Unassembled WGS sequence"/>
</dbReference>
<proteinExistence type="predicted"/>
<gene>
    <name evidence="1" type="ORF">ATK06_0664</name>
</gene>
<dbReference type="AlphaFoldDB" id="A0A2A9DLY0"/>
<evidence type="ECO:0000313" key="2">
    <source>
        <dbReference type="Proteomes" id="UP000221653"/>
    </source>
</evidence>
<name>A0A2A9DLY0_9CORY</name>
<accession>A0A2A9DLY0</accession>
<dbReference type="NCBIfam" id="TIGR02547">
    <property type="entry name" value="casA_cse1"/>
    <property type="match status" value="1"/>
</dbReference>